<dbReference type="PROSITE" id="PS51257">
    <property type="entry name" value="PROKAR_LIPOPROTEIN"/>
    <property type="match status" value="1"/>
</dbReference>
<evidence type="ECO:0000259" key="7">
    <source>
        <dbReference type="Pfam" id="PF07980"/>
    </source>
</evidence>
<dbReference type="InterPro" id="IPR011990">
    <property type="entry name" value="TPR-like_helical_dom_sf"/>
</dbReference>
<dbReference type="Pfam" id="PF14322">
    <property type="entry name" value="SusD-like_3"/>
    <property type="match status" value="1"/>
</dbReference>
<comment type="subcellular location">
    <subcellularLocation>
        <location evidence="1">Cell outer membrane</location>
    </subcellularLocation>
</comment>
<evidence type="ECO:0000256" key="4">
    <source>
        <dbReference type="ARBA" id="ARBA00023136"/>
    </source>
</evidence>
<dbReference type="RefSeq" id="WP_341843669.1">
    <property type="nucleotide sequence ID" value="NZ_CP149792.1"/>
</dbReference>
<gene>
    <name evidence="9" type="ORF">WJU22_13025</name>
</gene>
<evidence type="ECO:0000256" key="1">
    <source>
        <dbReference type="ARBA" id="ARBA00004442"/>
    </source>
</evidence>
<evidence type="ECO:0000256" key="2">
    <source>
        <dbReference type="ARBA" id="ARBA00006275"/>
    </source>
</evidence>
<dbReference type="InterPro" id="IPR033985">
    <property type="entry name" value="SusD-like_N"/>
</dbReference>
<dbReference type="SUPFAM" id="SSF48452">
    <property type="entry name" value="TPR-like"/>
    <property type="match status" value="1"/>
</dbReference>
<dbReference type="InterPro" id="IPR012944">
    <property type="entry name" value="SusD_RagB_dom"/>
</dbReference>
<reference evidence="9 10" key="1">
    <citation type="submission" date="2024-03" db="EMBL/GenBank/DDBJ databases">
        <title>Chitinophaga caseinilytica sp. nov., a casein hydrolysing bacterium isolated from forest soil.</title>
        <authorList>
            <person name="Lee D.S."/>
            <person name="Han D.M."/>
            <person name="Baek J.H."/>
            <person name="Choi D.G."/>
            <person name="Jeon J.H."/>
            <person name="Jeon C.O."/>
        </authorList>
    </citation>
    <scope>NUCLEOTIDE SEQUENCE [LARGE SCALE GENOMIC DNA]</scope>
    <source>
        <strain evidence="9 10">KACC 19118</strain>
    </source>
</reference>
<sequence length="537" mass="60721">MKRNSIILLSILFAIPFFAACKKDFLVRDNPTATTDEKWWKLETDLQSALGGIYAGLPTGSLGNYDYMANCRMHLAGTTDEAVFRGNYGDWQTYPVGLATSQTSSVHEIYKNNYLFIRKASRFLENYNRAYVEDANRKNRYACEARALRAWYHLDLFLLYGPIPIVNHSLSPNEQFAKRSSREEVIAFIAAELDTAAAGLPATYSEADAYRMSKGTCYALQTMLYLNAGDYAKCAEAAKKVIDLNVYELYHSTDAAVGNYASLFSYSGMINKERIFFRVRGQKEAFFRFGPKSLSGQATTSPTAAIVNTYETLQGKTINELGPDSIAIYQADPAFKNNRDPRLAASVLLPGETFVNRKLEPFKVGSPDQIGLTQSTQTGFWIKKYLDPQDAGTPWEGSLNFMIIRYAEVLLSYVESLVEMNDWQNPDVVRYLNMVRSRAGMPDVDVSRYNSQASLRQLVRRERQVELAFEGQRLFDIRRWKTAEIVLNEPAKGAIDPATGKAVIIEQRKFNAARDYVWPIPLVELNANPNMEQNPNW</sequence>
<dbReference type="EMBL" id="CP150096">
    <property type="protein sequence ID" value="WZN49094.1"/>
    <property type="molecule type" value="Genomic_DNA"/>
</dbReference>
<dbReference type="CDD" id="cd08977">
    <property type="entry name" value="SusD"/>
    <property type="match status" value="1"/>
</dbReference>
<protein>
    <submittedName>
        <fullName evidence="9">RagB/SusD family nutrient uptake outer membrane protein</fullName>
    </submittedName>
</protein>
<proteinExistence type="inferred from homology"/>
<dbReference type="Gene3D" id="1.25.40.390">
    <property type="match status" value="1"/>
</dbReference>
<feature type="chain" id="PRO_5047157360" evidence="6">
    <location>
        <begin position="20"/>
        <end position="537"/>
    </location>
</feature>
<keyword evidence="4" id="KW-0472">Membrane</keyword>
<evidence type="ECO:0000256" key="3">
    <source>
        <dbReference type="ARBA" id="ARBA00022729"/>
    </source>
</evidence>
<comment type="similarity">
    <text evidence="2">Belongs to the SusD family.</text>
</comment>
<evidence type="ECO:0000313" key="10">
    <source>
        <dbReference type="Proteomes" id="UP001449657"/>
    </source>
</evidence>
<dbReference type="Pfam" id="PF07980">
    <property type="entry name" value="SusD_RagB"/>
    <property type="match status" value="1"/>
</dbReference>
<feature type="domain" description="RagB/SusD" evidence="7">
    <location>
        <begin position="285"/>
        <end position="537"/>
    </location>
</feature>
<organism evidence="9 10">
    <name type="scientific">Chitinophaga caseinilytica</name>
    <dbReference type="NCBI Taxonomy" id="2267521"/>
    <lineage>
        <taxon>Bacteria</taxon>
        <taxon>Pseudomonadati</taxon>
        <taxon>Bacteroidota</taxon>
        <taxon>Chitinophagia</taxon>
        <taxon>Chitinophagales</taxon>
        <taxon>Chitinophagaceae</taxon>
        <taxon>Chitinophaga</taxon>
    </lineage>
</organism>
<name>A0ABZ2ZBB4_9BACT</name>
<evidence type="ECO:0000259" key="8">
    <source>
        <dbReference type="Pfam" id="PF14322"/>
    </source>
</evidence>
<accession>A0ABZ2ZBB4</accession>
<feature type="domain" description="SusD-like N-terminal" evidence="8">
    <location>
        <begin position="62"/>
        <end position="226"/>
    </location>
</feature>
<evidence type="ECO:0000256" key="6">
    <source>
        <dbReference type="SAM" id="SignalP"/>
    </source>
</evidence>
<keyword evidence="3 6" id="KW-0732">Signal</keyword>
<keyword evidence="5" id="KW-0998">Cell outer membrane</keyword>
<dbReference type="Proteomes" id="UP001449657">
    <property type="component" value="Chromosome"/>
</dbReference>
<keyword evidence="10" id="KW-1185">Reference proteome</keyword>
<evidence type="ECO:0000256" key="5">
    <source>
        <dbReference type="ARBA" id="ARBA00023237"/>
    </source>
</evidence>
<feature type="signal peptide" evidence="6">
    <location>
        <begin position="1"/>
        <end position="19"/>
    </location>
</feature>
<evidence type="ECO:0000313" key="9">
    <source>
        <dbReference type="EMBL" id="WZN49094.1"/>
    </source>
</evidence>